<feature type="transmembrane region" description="Helical" evidence="7">
    <location>
        <begin position="197"/>
        <end position="217"/>
    </location>
</feature>
<feature type="transmembrane region" description="Helical" evidence="7">
    <location>
        <begin position="482"/>
        <end position="507"/>
    </location>
</feature>
<feature type="transmembrane region" description="Helical" evidence="7">
    <location>
        <begin position="519"/>
        <end position="543"/>
    </location>
</feature>
<evidence type="ECO:0000313" key="10">
    <source>
        <dbReference type="EMBL" id="KAF4736945.1"/>
    </source>
</evidence>
<feature type="transmembrane region" description="Helical" evidence="7">
    <location>
        <begin position="229"/>
        <end position="248"/>
    </location>
</feature>
<keyword evidence="4 7" id="KW-0812">Transmembrane</keyword>
<keyword evidence="6 7" id="KW-0472">Membrane</keyword>
<keyword evidence="11" id="KW-1185">Reference proteome</keyword>
<comment type="similarity">
    <text evidence="2 8">Belongs to the NAC-beta family.</text>
</comment>
<dbReference type="GO" id="GO:0005773">
    <property type="term" value="C:vacuole"/>
    <property type="evidence" value="ECO:0007669"/>
    <property type="project" value="UniProtKB-ARBA"/>
</dbReference>
<comment type="similarity">
    <text evidence="3 7">Belongs to the battenin family.</text>
</comment>
<gene>
    <name evidence="10" type="ORF">FOZ63_032662</name>
</gene>
<comment type="caution">
    <text evidence="10">The sequence shown here is derived from an EMBL/GenBank/DDBJ whole genome shotgun (WGS) entry which is preliminary data.</text>
</comment>
<evidence type="ECO:0000313" key="11">
    <source>
        <dbReference type="Proteomes" id="UP000553632"/>
    </source>
</evidence>
<dbReference type="CDD" id="cd22055">
    <property type="entry name" value="NAC_BTF3"/>
    <property type="match status" value="1"/>
</dbReference>
<evidence type="ECO:0000256" key="2">
    <source>
        <dbReference type="ARBA" id="ARBA00005296"/>
    </source>
</evidence>
<organism evidence="10 11">
    <name type="scientific">Perkinsus olseni</name>
    <name type="common">Perkinsus atlanticus</name>
    <dbReference type="NCBI Taxonomy" id="32597"/>
    <lineage>
        <taxon>Eukaryota</taxon>
        <taxon>Sar</taxon>
        <taxon>Alveolata</taxon>
        <taxon>Perkinsozoa</taxon>
        <taxon>Perkinsea</taxon>
        <taxon>Perkinsida</taxon>
        <taxon>Perkinsidae</taxon>
        <taxon>Perkinsus</taxon>
    </lineage>
</organism>
<keyword evidence="5 7" id="KW-1133">Transmembrane helix</keyword>
<feature type="transmembrane region" description="Helical" evidence="7">
    <location>
        <begin position="374"/>
        <end position="395"/>
    </location>
</feature>
<feature type="transmembrane region" description="Helical" evidence="7">
    <location>
        <begin position="163"/>
        <end position="185"/>
    </location>
</feature>
<dbReference type="SUPFAM" id="SSF103473">
    <property type="entry name" value="MFS general substrate transporter"/>
    <property type="match status" value="1"/>
</dbReference>
<dbReference type="Pfam" id="PF01849">
    <property type="entry name" value="NAC"/>
    <property type="match status" value="1"/>
</dbReference>
<dbReference type="PRINTS" id="PR01315">
    <property type="entry name" value="BATTENIN"/>
</dbReference>
<comment type="subcellular location">
    <subcellularLocation>
        <location evidence="1">Endomembrane system</location>
        <topology evidence="1">Multi-pass membrane protein</topology>
    </subcellularLocation>
</comment>
<dbReference type="InterPro" id="IPR038187">
    <property type="entry name" value="NAC_A/B_dom_sf"/>
</dbReference>
<dbReference type="SMART" id="SM01407">
    <property type="entry name" value="NAC"/>
    <property type="match status" value="1"/>
</dbReference>
<feature type="domain" description="NAC-A/B" evidence="9">
    <location>
        <begin position="17"/>
        <end position="83"/>
    </location>
</feature>
<dbReference type="OMA" id="WVAYANT"/>
<evidence type="ECO:0000256" key="5">
    <source>
        <dbReference type="ARBA" id="ARBA00022989"/>
    </source>
</evidence>
<proteinExistence type="inferred from homology"/>
<dbReference type="InterPro" id="IPR002715">
    <property type="entry name" value="Nas_poly-pep-assoc_cplx_dom"/>
</dbReference>
<evidence type="ECO:0000256" key="8">
    <source>
        <dbReference type="RuleBase" id="RU361272"/>
    </source>
</evidence>
<dbReference type="Proteomes" id="UP000553632">
    <property type="component" value="Unassembled WGS sequence"/>
</dbReference>
<dbReference type="FunFam" id="2.20.70.30:FF:000001">
    <property type="entry name" value="Transcription factor BTF3 homolog"/>
    <property type="match status" value="1"/>
</dbReference>
<evidence type="ECO:0000256" key="7">
    <source>
        <dbReference type="RuleBase" id="RU361113"/>
    </source>
</evidence>
<dbReference type="AlphaFoldDB" id="A0A7J6SW06"/>
<dbReference type="Pfam" id="PF02487">
    <property type="entry name" value="CLN3"/>
    <property type="match status" value="1"/>
</dbReference>
<evidence type="ECO:0000256" key="1">
    <source>
        <dbReference type="ARBA" id="ARBA00004127"/>
    </source>
</evidence>
<evidence type="ECO:0000256" key="6">
    <source>
        <dbReference type="ARBA" id="ARBA00023136"/>
    </source>
</evidence>
<keyword evidence="8" id="KW-0805">Transcription regulation</keyword>
<feature type="transmembrane region" description="Helical" evidence="7">
    <location>
        <begin position="446"/>
        <end position="462"/>
    </location>
</feature>
<dbReference type="GO" id="GO:0016020">
    <property type="term" value="C:membrane"/>
    <property type="evidence" value="ECO:0007669"/>
    <property type="project" value="UniProtKB-UniRule"/>
</dbReference>
<evidence type="ECO:0000259" key="9">
    <source>
        <dbReference type="PROSITE" id="PS51151"/>
    </source>
</evidence>
<protein>
    <recommendedName>
        <fullName evidence="8">Nascent polypeptide-associated complex subunit beta</fullName>
    </recommendedName>
</protein>
<reference evidence="10 11" key="1">
    <citation type="submission" date="2020-04" db="EMBL/GenBank/DDBJ databases">
        <title>Perkinsus olseni comparative genomics.</title>
        <authorList>
            <person name="Bogema D.R."/>
        </authorList>
    </citation>
    <scope>NUCLEOTIDE SEQUENCE [LARGE SCALE GENOMIC DNA]</scope>
    <source>
        <strain evidence="10 11">ATCC PRA-207</strain>
    </source>
</reference>
<evidence type="ECO:0000256" key="4">
    <source>
        <dbReference type="ARBA" id="ARBA00022692"/>
    </source>
</evidence>
<accession>A0A7J6SW06</accession>
<keyword evidence="8" id="KW-0804">Transcription</keyword>
<dbReference type="InterPro" id="IPR036259">
    <property type="entry name" value="MFS_trans_sf"/>
</dbReference>
<dbReference type="PANTHER" id="PTHR10981">
    <property type="entry name" value="BATTENIN"/>
    <property type="match status" value="1"/>
</dbReference>
<dbReference type="EMBL" id="JABANO010015388">
    <property type="protein sequence ID" value="KAF4736945.1"/>
    <property type="molecule type" value="Genomic_DNA"/>
</dbReference>
<feature type="transmembrane region" description="Helical" evidence="7">
    <location>
        <begin position="316"/>
        <end position="335"/>
    </location>
</feature>
<evidence type="ECO:0000256" key="3">
    <source>
        <dbReference type="ARBA" id="ARBA00007467"/>
    </source>
</evidence>
<dbReference type="PROSITE" id="PS51151">
    <property type="entry name" value="NAC_AB"/>
    <property type="match status" value="1"/>
</dbReference>
<dbReference type="InterPro" id="IPR003492">
    <property type="entry name" value="Battenin_disease_Cln3"/>
</dbReference>
<dbReference type="Gene3D" id="2.20.70.30">
    <property type="entry name" value="Nascent polypeptide-associated complex domain"/>
    <property type="match status" value="1"/>
</dbReference>
<dbReference type="GO" id="GO:0012505">
    <property type="term" value="C:endomembrane system"/>
    <property type="evidence" value="ECO:0007669"/>
    <property type="project" value="UniProtKB-SubCell"/>
</dbReference>
<comment type="subunit">
    <text evidence="8">Part of the nascent polypeptide-associated complex (NAC).</text>
</comment>
<feature type="transmembrane region" description="Helical" evidence="7">
    <location>
        <begin position="284"/>
        <end position="310"/>
    </location>
</feature>
<feature type="non-terminal residue" evidence="10">
    <location>
        <position position="561"/>
    </location>
</feature>
<sequence length="561" mass="61284">GSARLNRKAVHRGSSAASDDKKLFGMLKRLGCHEIPGIDEVNMFKADSNIIHFERPKFQAAIGANTFVVSGGNAAEKTVDELMPEIIPQLGPENVAMLKEIANQMRLAQEAQQKGKEQQAKDDEEWVWPLPARSSFPIMSSSSSRGSGSPVGSDMPRATYWRIYISSCLLGIINNNGYTLVNAVAADLAFHFGKVNFMSMFTLVLLLGCFGMTMLHSRVAFRFSFKQRIFVTLTFQALSYGLLALAAILTNPNFGFALSLIGTVLTGFAQAIGEVNNISRLHKLPATLIGAWGAGTGLAGIVGPLVYSLLIAAGIHYSYVMLGMIITIPIYWVLFRYINKKADSYTAVVGTDDKPPEVATNSVSSSLSLSSIKVALAMAGGIIVNLTAVYFLEYWILTGFLDRASVGLPLEASSFARSTVRFCNICYNIGVLISRASVTWYQIRRVWIPTFLQLLLLVFWALEASLHFIRGNVGGNYSTMTWLYISIMLIVGLMGGASYSNCMFLFQRREDIPNTHRELCVNLGFAASNLGILLASLASLLMANTLMKECTLYPEAPGCRA</sequence>
<name>A0A7J6SW06_PEROL</name>